<accession>D2VIC0</accession>
<dbReference type="GeneID" id="8853806"/>
<dbReference type="AlphaFoldDB" id="D2VIC0"/>
<dbReference type="OMA" id="FPHIYHG"/>
<dbReference type="Proteomes" id="UP000006671">
    <property type="component" value="Unassembled WGS sequence"/>
</dbReference>
<proteinExistence type="predicted"/>
<dbReference type="OrthoDB" id="10257621at2759"/>
<dbReference type="InParanoid" id="D2VIC0"/>
<evidence type="ECO:0000313" key="1">
    <source>
        <dbReference type="EMBL" id="EFC43483.1"/>
    </source>
</evidence>
<dbReference type="KEGG" id="ngr:NAEGRDRAFT_80069"/>
<sequence length="439" mass="49573">MFPHIYHGYIPTNQQQIIKAKIDHYTYEKDDGYFNKPLNSSSLSQSTKRGDSLNSTNNQSAYFVKSFDPKQNTTNTTITMSHATQKTHSNRVDQLMNSVEKVALSTTRSIKSEQLSIRPNSNQFINKKLTETTSGDYRTYSSTDFPKRVTAQQVEFRKGPQNIEKHEYEHLSTSISQRNKDELSRIPASSYNPKNHLVKTDISEDFKPSTITKCPPGKLALTQPDIKTYPKPECGLDGQPSGYSTDFSIKNDFLSSTADIEGVHPHSKFYRSMGYSGYVPDENHTSLYGKTLSNSSGNNKTMSKSFGSSLEKNTVAFSSTNGMNANQSLYRNNGSLRQPRCITFQSSNHGSNHLPGYGGFISPSISRDSKPQPPSNTSDYHLVNTMKKAASIENPNVTREDYMKGWKNDSQLKTIFGDNKDKSYFRNNAMLREFYTYNY</sequence>
<gene>
    <name evidence="1" type="ORF">NAEGRDRAFT_80069</name>
</gene>
<reference evidence="1 2" key="1">
    <citation type="journal article" date="2010" name="Cell">
        <title>The genome of Naegleria gruberi illuminates early eukaryotic versatility.</title>
        <authorList>
            <person name="Fritz-Laylin L.K."/>
            <person name="Prochnik S.E."/>
            <person name="Ginger M.L."/>
            <person name="Dacks J.B."/>
            <person name="Carpenter M.L."/>
            <person name="Field M.C."/>
            <person name="Kuo A."/>
            <person name="Paredez A."/>
            <person name="Chapman J."/>
            <person name="Pham J."/>
            <person name="Shu S."/>
            <person name="Neupane R."/>
            <person name="Cipriano M."/>
            <person name="Mancuso J."/>
            <person name="Tu H."/>
            <person name="Salamov A."/>
            <person name="Lindquist E."/>
            <person name="Shapiro H."/>
            <person name="Lucas S."/>
            <person name="Grigoriev I.V."/>
            <person name="Cande W.Z."/>
            <person name="Fulton C."/>
            <person name="Rokhsar D.S."/>
            <person name="Dawson S.C."/>
        </authorList>
    </citation>
    <scope>NUCLEOTIDE SEQUENCE [LARGE SCALE GENOMIC DNA]</scope>
    <source>
        <strain evidence="1 2">NEG-M</strain>
    </source>
</reference>
<dbReference type="EMBL" id="GG738873">
    <property type="protein sequence ID" value="EFC43483.1"/>
    <property type="molecule type" value="Genomic_DNA"/>
</dbReference>
<dbReference type="RefSeq" id="XP_002676227.1">
    <property type="nucleotide sequence ID" value="XM_002676181.1"/>
</dbReference>
<name>D2VIC0_NAEGR</name>
<dbReference type="VEuPathDB" id="AmoebaDB:NAEGRDRAFT_80069"/>
<protein>
    <submittedName>
        <fullName evidence="1">Uncharacterized protein</fullName>
    </submittedName>
</protein>
<evidence type="ECO:0000313" key="2">
    <source>
        <dbReference type="Proteomes" id="UP000006671"/>
    </source>
</evidence>
<keyword evidence="2" id="KW-1185">Reference proteome</keyword>
<organism evidence="2">
    <name type="scientific">Naegleria gruberi</name>
    <name type="common">Amoeba</name>
    <dbReference type="NCBI Taxonomy" id="5762"/>
    <lineage>
        <taxon>Eukaryota</taxon>
        <taxon>Discoba</taxon>
        <taxon>Heterolobosea</taxon>
        <taxon>Tetramitia</taxon>
        <taxon>Eutetramitia</taxon>
        <taxon>Vahlkampfiidae</taxon>
        <taxon>Naegleria</taxon>
    </lineage>
</organism>